<sequence length="76" mass="8528">MMYEQYLSVKTEAGKMLYLSPLSDRQISLCSEDIEDSSGYFLFEREGEGDSAPIHVLARLVSDDAVEAMRAMLGME</sequence>
<reference evidence="1 2" key="1">
    <citation type="submission" date="2018-02" db="EMBL/GenBank/DDBJ databases">
        <title>Draft genome sequence of Ochrobactrum oryzae found in Brazil.</title>
        <authorList>
            <person name="Cerdeira L."/>
            <person name="Andrade F."/>
            <person name="Zacariotto T."/>
            <person name="Barbosa B."/>
            <person name="Santos S."/>
            <person name="Cassetari V."/>
            <person name="Lincopan N."/>
        </authorList>
    </citation>
    <scope>NUCLEOTIDE SEQUENCE [LARGE SCALE GENOMIC DNA]</scope>
    <source>
        <strain evidence="1 2">OA447</strain>
    </source>
</reference>
<comment type="caution">
    <text evidence="1">The sequence shown here is derived from an EMBL/GenBank/DDBJ whole genome shotgun (WGS) entry which is preliminary data.</text>
</comment>
<name>A0A2S7IUT9_9HYPH</name>
<protein>
    <submittedName>
        <fullName evidence="1">Uncharacterized protein</fullName>
    </submittedName>
</protein>
<evidence type="ECO:0000313" key="1">
    <source>
        <dbReference type="EMBL" id="PQA71690.1"/>
    </source>
</evidence>
<organism evidence="1 2">
    <name type="scientific">Brucella oryzae</name>
    <dbReference type="NCBI Taxonomy" id="335286"/>
    <lineage>
        <taxon>Bacteria</taxon>
        <taxon>Pseudomonadati</taxon>
        <taxon>Pseudomonadota</taxon>
        <taxon>Alphaproteobacteria</taxon>
        <taxon>Hyphomicrobiales</taxon>
        <taxon>Brucellaceae</taxon>
        <taxon>Brucella/Ochrobactrum group</taxon>
        <taxon>Brucella</taxon>
    </lineage>
</organism>
<dbReference type="AlphaFoldDB" id="A0A2S7IUT9"/>
<proteinExistence type="predicted"/>
<keyword evidence="2" id="KW-1185">Reference proteome</keyword>
<dbReference type="Proteomes" id="UP000238493">
    <property type="component" value="Unassembled WGS sequence"/>
</dbReference>
<dbReference type="EMBL" id="PTRC01000051">
    <property type="protein sequence ID" value="PQA71690.1"/>
    <property type="molecule type" value="Genomic_DNA"/>
</dbReference>
<evidence type="ECO:0000313" key="2">
    <source>
        <dbReference type="Proteomes" id="UP000238493"/>
    </source>
</evidence>
<gene>
    <name evidence="1" type="ORF">C3731_20600</name>
</gene>
<accession>A0A2S7IUT9</accession>